<sequence>MEKGKKRMAVLVGCNYPNTQNELHGCINDVLAMKEVLVNRGGLIDKEKEQIGFSHNPKAIAYESILQHITSLTNINKSDLGTHSLEFFGSDASLKFRLPPLEWDLFDSLKPDEGILPSGCQSNETSADMSPNEGGGKAYGAFSNAVKMVLRQHSGLELQRAEC</sequence>
<dbReference type="EMBL" id="JAPFFI010000027">
    <property type="protein sequence ID" value="KAJ6304363.1"/>
    <property type="molecule type" value="Genomic_DNA"/>
</dbReference>
<dbReference type="InterPro" id="IPR050452">
    <property type="entry name" value="Metacaspase"/>
</dbReference>
<dbReference type="InterPro" id="IPR011600">
    <property type="entry name" value="Pept_C14_caspase"/>
</dbReference>
<proteinExistence type="inferred from homology"/>
<dbReference type="PANTHER" id="PTHR48104:SF7">
    <property type="entry name" value="METACASPASE-9"/>
    <property type="match status" value="1"/>
</dbReference>
<accession>A0ABQ8ZR27</accession>
<reference evidence="3" key="1">
    <citation type="submission" date="2022-10" db="EMBL/GenBank/DDBJ databases">
        <authorList>
            <person name="Hyden B.L."/>
            <person name="Feng K."/>
            <person name="Yates T."/>
            <person name="Jawdy S."/>
            <person name="Smart L.B."/>
            <person name="Muchero W."/>
        </authorList>
    </citation>
    <scope>NUCLEOTIDE SEQUENCE</scope>
    <source>
        <tissue evidence="3">Shoot tip</tissue>
    </source>
</reference>
<feature type="domain" description="Peptidase C14 caspase" evidence="2">
    <location>
        <begin position="6"/>
        <end position="42"/>
    </location>
</feature>
<dbReference type="PANTHER" id="PTHR48104">
    <property type="entry name" value="METACASPASE-4"/>
    <property type="match status" value="1"/>
</dbReference>
<dbReference type="Gene3D" id="3.40.50.12660">
    <property type="match status" value="1"/>
</dbReference>
<comment type="similarity">
    <text evidence="1">Belongs to the peptidase C14B family.</text>
</comment>
<keyword evidence="4" id="KW-1185">Reference proteome</keyword>
<dbReference type="Proteomes" id="UP001141253">
    <property type="component" value="Chromosome 16"/>
</dbReference>
<evidence type="ECO:0000313" key="3">
    <source>
        <dbReference type="EMBL" id="KAJ6304363.1"/>
    </source>
</evidence>
<evidence type="ECO:0000313" key="4">
    <source>
        <dbReference type="Proteomes" id="UP001141253"/>
    </source>
</evidence>
<evidence type="ECO:0000259" key="2">
    <source>
        <dbReference type="Pfam" id="PF00656"/>
    </source>
</evidence>
<name>A0ABQ8ZR27_9ROSI</name>
<reference evidence="3" key="2">
    <citation type="journal article" date="2023" name="Int. J. Mol. Sci.">
        <title>De Novo Assembly and Annotation of 11 Diverse Shrub Willow (Salix) Genomes Reveals Novel Gene Organization in Sex-Linked Regions.</title>
        <authorList>
            <person name="Hyden B."/>
            <person name="Feng K."/>
            <person name="Yates T.B."/>
            <person name="Jawdy S."/>
            <person name="Cereghino C."/>
            <person name="Smart L.B."/>
            <person name="Muchero W."/>
        </authorList>
    </citation>
    <scope>NUCLEOTIDE SEQUENCE</scope>
    <source>
        <tissue evidence="3">Shoot tip</tissue>
    </source>
</reference>
<gene>
    <name evidence="3" type="ORF">OIU77_018098</name>
</gene>
<comment type="caution">
    <text evidence="3">The sequence shown here is derived from an EMBL/GenBank/DDBJ whole genome shotgun (WGS) entry which is preliminary data.</text>
</comment>
<protein>
    <recommendedName>
        <fullName evidence="2">Peptidase C14 caspase domain-containing protein</fullName>
    </recommendedName>
</protein>
<dbReference type="Pfam" id="PF00656">
    <property type="entry name" value="Peptidase_C14"/>
    <property type="match status" value="1"/>
</dbReference>
<evidence type="ECO:0000256" key="1">
    <source>
        <dbReference type="ARBA" id="ARBA00009005"/>
    </source>
</evidence>
<organism evidence="3 4">
    <name type="scientific">Salix suchowensis</name>
    <dbReference type="NCBI Taxonomy" id="1278906"/>
    <lineage>
        <taxon>Eukaryota</taxon>
        <taxon>Viridiplantae</taxon>
        <taxon>Streptophyta</taxon>
        <taxon>Embryophyta</taxon>
        <taxon>Tracheophyta</taxon>
        <taxon>Spermatophyta</taxon>
        <taxon>Magnoliopsida</taxon>
        <taxon>eudicotyledons</taxon>
        <taxon>Gunneridae</taxon>
        <taxon>Pentapetalae</taxon>
        <taxon>rosids</taxon>
        <taxon>fabids</taxon>
        <taxon>Malpighiales</taxon>
        <taxon>Salicaceae</taxon>
        <taxon>Saliceae</taxon>
        <taxon>Salix</taxon>
    </lineage>
</organism>